<evidence type="ECO:0000313" key="2">
    <source>
        <dbReference type="EMBL" id="KAF2425539.1"/>
    </source>
</evidence>
<sequence>MSSANGEPANTQKSPVTGPPGNTESSPAPQVPGPGETSAAPNLFVLLTAAFSPLYHHLSTLRLAPFPPLHQHRARSSTWECLWRFRCSHAVRAVIRNPLQLSQEAGSAPELSHGTED</sequence>
<feature type="region of interest" description="Disordered" evidence="1">
    <location>
        <begin position="1"/>
        <end position="39"/>
    </location>
</feature>
<gene>
    <name evidence="2" type="ORF">EJ08DRAFT_700346</name>
</gene>
<reference evidence="2" key="1">
    <citation type="journal article" date="2020" name="Stud. Mycol.">
        <title>101 Dothideomycetes genomes: a test case for predicting lifestyles and emergence of pathogens.</title>
        <authorList>
            <person name="Haridas S."/>
            <person name="Albert R."/>
            <person name="Binder M."/>
            <person name="Bloem J."/>
            <person name="Labutti K."/>
            <person name="Salamov A."/>
            <person name="Andreopoulos B."/>
            <person name="Baker S."/>
            <person name="Barry K."/>
            <person name="Bills G."/>
            <person name="Bluhm B."/>
            <person name="Cannon C."/>
            <person name="Castanera R."/>
            <person name="Culley D."/>
            <person name="Daum C."/>
            <person name="Ezra D."/>
            <person name="Gonzalez J."/>
            <person name="Henrissat B."/>
            <person name="Kuo A."/>
            <person name="Liang C."/>
            <person name="Lipzen A."/>
            <person name="Lutzoni F."/>
            <person name="Magnuson J."/>
            <person name="Mondo S."/>
            <person name="Nolan M."/>
            <person name="Ohm R."/>
            <person name="Pangilinan J."/>
            <person name="Park H.-J."/>
            <person name="Ramirez L."/>
            <person name="Alfaro M."/>
            <person name="Sun H."/>
            <person name="Tritt A."/>
            <person name="Yoshinaga Y."/>
            <person name="Zwiers L.-H."/>
            <person name="Turgeon B."/>
            <person name="Goodwin S."/>
            <person name="Spatafora J."/>
            <person name="Crous P."/>
            <person name="Grigoriev I."/>
        </authorList>
    </citation>
    <scope>NUCLEOTIDE SEQUENCE</scope>
    <source>
        <strain evidence="2">CBS 130266</strain>
    </source>
</reference>
<organism evidence="2 3">
    <name type="scientific">Tothia fuscella</name>
    <dbReference type="NCBI Taxonomy" id="1048955"/>
    <lineage>
        <taxon>Eukaryota</taxon>
        <taxon>Fungi</taxon>
        <taxon>Dikarya</taxon>
        <taxon>Ascomycota</taxon>
        <taxon>Pezizomycotina</taxon>
        <taxon>Dothideomycetes</taxon>
        <taxon>Pleosporomycetidae</taxon>
        <taxon>Venturiales</taxon>
        <taxon>Cylindrosympodiaceae</taxon>
        <taxon>Tothia</taxon>
    </lineage>
</organism>
<dbReference type="Proteomes" id="UP000800235">
    <property type="component" value="Unassembled WGS sequence"/>
</dbReference>
<dbReference type="EMBL" id="MU007069">
    <property type="protein sequence ID" value="KAF2425539.1"/>
    <property type="molecule type" value="Genomic_DNA"/>
</dbReference>
<keyword evidence="3" id="KW-1185">Reference proteome</keyword>
<proteinExistence type="predicted"/>
<name>A0A9P4NL80_9PEZI</name>
<accession>A0A9P4NL80</accession>
<evidence type="ECO:0000256" key="1">
    <source>
        <dbReference type="SAM" id="MobiDB-lite"/>
    </source>
</evidence>
<evidence type="ECO:0000313" key="3">
    <source>
        <dbReference type="Proteomes" id="UP000800235"/>
    </source>
</evidence>
<comment type="caution">
    <text evidence="2">The sequence shown here is derived from an EMBL/GenBank/DDBJ whole genome shotgun (WGS) entry which is preliminary data.</text>
</comment>
<feature type="compositionally biased region" description="Polar residues" evidence="1">
    <location>
        <begin position="1"/>
        <end position="28"/>
    </location>
</feature>
<protein>
    <submittedName>
        <fullName evidence="2">Uncharacterized protein</fullName>
    </submittedName>
</protein>
<dbReference type="AlphaFoldDB" id="A0A9P4NL80"/>